<keyword evidence="2" id="KW-1185">Reference proteome</keyword>
<dbReference type="Proteomes" id="UP000279457">
    <property type="component" value="Unassembled WGS sequence"/>
</dbReference>
<reference evidence="1 2" key="1">
    <citation type="submission" date="2018-10" db="EMBL/GenBank/DDBJ databases">
        <title>Draft genome sequence for the type isolate of Erwinia psidii, agent causal of bacterial blight in guava (Psidium guajava) and wilt and die-back of Eucalyptus spp.</title>
        <authorList>
            <person name="Hermenegildo P.S."/>
            <person name="Santos S.A."/>
            <person name="Guimaraes L.M.S."/>
            <person name="Vidigal P.M.P."/>
            <person name="Pereira I.C."/>
            <person name="Badel J.L."/>
            <person name="Alfenas-Zerbini P."/>
            <person name="Ferreira M.A.S.V."/>
            <person name="Alfenas A.C."/>
        </authorList>
    </citation>
    <scope>NUCLEOTIDE SEQUENCE [LARGE SCALE GENOMIC DNA]</scope>
    <source>
        <strain evidence="1 2">IBSBF 435</strain>
    </source>
</reference>
<accession>A0A3N6SJY3</accession>
<evidence type="ECO:0000313" key="2">
    <source>
        <dbReference type="Proteomes" id="UP000279457"/>
    </source>
</evidence>
<dbReference type="EMBL" id="RHHM01000001">
    <property type="protein sequence ID" value="RQM40253.1"/>
    <property type="molecule type" value="Genomic_DNA"/>
</dbReference>
<gene>
    <name evidence="1" type="ORF">EB241_02710</name>
</gene>
<comment type="caution">
    <text evidence="1">The sequence shown here is derived from an EMBL/GenBank/DDBJ whole genome shotgun (WGS) entry which is preliminary data.</text>
</comment>
<organism evidence="1 2">
    <name type="scientific">Erwinia psidii</name>
    <dbReference type="NCBI Taxonomy" id="69224"/>
    <lineage>
        <taxon>Bacteria</taxon>
        <taxon>Pseudomonadati</taxon>
        <taxon>Pseudomonadota</taxon>
        <taxon>Gammaproteobacteria</taxon>
        <taxon>Enterobacterales</taxon>
        <taxon>Erwiniaceae</taxon>
        <taxon>Erwinia</taxon>
    </lineage>
</organism>
<name>A0A3N6SJY3_9GAMM</name>
<evidence type="ECO:0000313" key="1">
    <source>
        <dbReference type="EMBL" id="RQM40253.1"/>
    </source>
</evidence>
<protein>
    <submittedName>
        <fullName evidence="1">Uncharacterized protein</fullName>
    </submittedName>
</protein>
<sequence>MYREQFDKITSSHNYYKENEVMMEHDPRELITLTLNDKLNMICDRVKSQTFVEIRKKMVAVSKI</sequence>
<proteinExistence type="predicted"/>
<dbReference type="OrthoDB" id="6506698at2"/>
<dbReference type="AlphaFoldDB" id="A0A3N6SJY3"/>